<protein>
    <submittedName>
        <fullName evidence="1">Uncharacterized protein</fullName>
    </submittedName>
</protein>
<dbReference type="Proteomes" id="UP000765509">
    <property type="component" value="Unassembled WGS sequence"/>
</dbReference>
<accession>A0A9Q3DWY6</accession>
<organism evidence="1 2">
    <name type="scientific">Austropuccinia psidii MF-1</name>
    <dbReference type="NCBI Taxonomy" id="1389203"/>
    <lineage>
        <taxon>Eukaryota</taxon>
        <taxon>Fungi</taxon>
        <taxon>Dikarya</taxon>
        <taxon>Basidiomycota</taxon>
        <taxon>Pucciniomycotina</taxon>
        <taxon>Pucciniomycetes</taxon>
        <taxon>Pucciniales</taxon>
        <taxon>Sphaerophragmiaceae</taxon>
        <taxon>Austropuccinia</taxon>
    </lineage>
</organism>
<evidence type="ECO:0000313" key="1">
    <source>
        <dbReference type="EMBL" id="MBW0510779.1"/>
    </source>
</evidence>
<name>A0A9Q3DWY6_9BASI</name>
<comment type="caution">
    <text evidence="1">The sequence shown here is derived from an EMBL/GenBank/DDBJ whole genome shotgun (WGS) entry which is preliminary data.</text>
</comment>
<proteinExistence type="predicted"/>
<keyword evidence="2" id="KW-1185">Reference proteome</keyword>
<reference evidence="1" key="1">
    <citation type="submission" date="2021-03" db="EMBL/GenBank/DDBJ databases">
        <title>Draft genome sequence of rust myrtle Austropuccinia psidii MF-1, a brazilian biotype.</title>
        <authorList>
            <person name="Quecine M.C."/>
            <person name="Pachon D.M.R."/>
            <person name="Bonatelli M.L."/>
            <person name="Correr F.H."/>
            <person name="Franceschini L.M."/>
            <person name="Leite T.F."/>
            <person name="Margarido G.R.A."/>
            <person name="Almeida C.A."/>
            <person name="Ferrarezi J.A."/>
            <person name="Labate C.A."/>
        </authorList>
    </citation>
    <scope>NUCLEOTIDE SEQUENCE</scope>
    <source>
        <strain evidence="1">MF-1</strain>
    </source>
</reference>
<evidence type="ECO:0000313" key="2">
    <source>
        <dbReference type="Proteomes" id="UP000765509"/>
    </source>
</evidence>
<sequence length="225" mass="24951">MFPVPEAHTPYVTGSRQGDVARWTNVEGPITIGARPIYSSSEILISRINSQGVVKILRIISNSPTNPDAESSDELDGEEVEVVPKYIGHQSSASPSQPASRIFQSQVIPSTPRNVQPVLSTIPSTIPPPSPNPSTTRPVFVSPVRPSPIPQPRNSPMIIYQQLQPVVSSSRRREDLSPLPFPATQVFEQRECWPICVTREDQNMENEGQDAVVRFLEYFKEIVGR</sequence>
<dbReference type="EMBL" id="AVOT02021758">
    <property type="protein sequence ID" value="MBW0510779.1"/>
    <property type="molecule type" value="Genomic_DNA"/>
</dbReference>
<gene>
    <name evidence="1" type="ORF">O181_050494</name>
</gene>
<dbReference type="AlphaFoldDB" id="A0A9Q3DWY6"/>